<protein>
    <submittedName>
        <fullName evidence="3">SH3 domain-containing protein</fullName>
    </submittedName>
</protein>
<feature type="coiled-coil region" evidence="1">
    <location>
        <begin position="159"/>
        <end position="193"/>
    </location>
</feature>
<reference evidence="3" key="1">
    <citation type="submission" date="2013-03" db="EMBL/GenBank/DDBJ databases">
        <title>Immune-Related transcriptome of Coptotermes formosanus Shiraki workers: the defense mechanism.</title>
        <authorList>
            <person name="Hussain A."/>
            <person name="Li Y.F."/>
            <person name="Wen S.Y."/>
        </authorList>
    </citation>
    <scope>NUCLEOTIDE SEQUENCE</scope>
</reference>
<evidence type="ECO:0000256" key="1">
    <source>
        <dbReference type="SAM" id="Coils"/>
    </source>
</evidence>
<keyword evidence="1" id="KW-0175">Coiled coil</keyword>
<accession>R4UL97</accession>
<feature type="region of interest" description="Disordered" evidence="2">
    <location>
        <begin position="1"/>
        <end position="41"/>
    </location>
</feature>
<proteinExistence type="evidence at transcript level"/>
<name>R4UL97_COPFO</name>
<dbReference type="AlphaFoldDB" id="R4UL97"/>
<evidence type="ECO:0000313" key="3">
    <source>
        <dbReference type="EMBL" id="AGM32919.1"/>
    </source>
</evidence>
<dbReference type="EMBL" id="KC741095">
    <property type="protein sequence ID" value="AGM32919.1"/>
    <property type="molecule type" value="mRNA"/>
</dbReference>
<evidence type="ECO:0000256" key="2">
    <source>
        <dbReference type="SAM" id="MobiDB-lite"/>
    </source>
</evidence>
<sequence length="213" mass="24822">MIKYPPNLYRKSSLRPQTSHANKSKSFTPPRKRSGKSDEQFELERDEAFRHFVRTEYEVQISSLENANEALKKENQELKQQLLVPQEPQECISTQTDENVSKNIMMYSFDVDTKLSDAETKIRTLQVEKEWLNSRIYVMQKEIMSRQDAKSALDNINEKQKLIDTISQAKQAINNLEDENASLKKDLHEAKERIYYLTYKAGILFDGSSNALH</sequence>
<feature type="coiled-coil region" evidence="1">
    <location>
        <begin position="54"/>
        <end position="84"/>
    </location>
</feature>
<organism evidence="3">
    <name type="scientific">Coptotermes formosanus</name>
    <name type="common">Formosan subterranean termite</name>
    <dbReference type="NCBI Taxonomy" id="36987"/>
    <lineage>
        <taxon>Eukaryota</taxon>
        <taxon>Metazoa</taxon>
        <taxon>Ecdysozoa</taxon>
        <taxon>Arthropoda</taxon>
        <taxon>Hexapoda</taxon>
        <taxon>Insecta</taxon>
        <taxon>Pterygota</taxon>
        <taxon>Neoptera</taxon>
        <taxon>Polyneoptera</taxon>
        <taxon>Dictyoptera</taxon>
        <taxon>Blattodea</taxon>
        <taxon>Blattoidea</taxon>
        <taxon>Termitoidae</taxon>
        <taxon>Rhinotermitidae</taxon>
        <taxon>Coptotermes</taxon>
    </lineage>
</organism>
<feature type="compositionally biased region" description="Polar residues" evidence="2">
    <location>
        <begin position="14"/>
        <end position="27"/>
    </location>
</feature>